<dbReference type="PATRIC" id="fig|235272.12.peg.5654"/>
<evidence type="ECO:0000313" key="1">
    <source>
        <dbReference type="EMBL" id="KPX23791.1"/>
    </source>
</evidence>
<accession>A0A0N8RFP8</accession>
<reference evidence="1 2" key="1">
    <citation type="submission" date="2015-09" db="EMBL/GenBank/DDBJ databases">
        <title>Genome announcement of multiple Pseudomonas syringae strains.</title>
        <authorList>
            <person name="Thakur S."/>
            <person name="Wang P.W."/>
            <person name="Gong Y."/>
            <person name="Weir B.S."/>
            <person name="Guttman D.S."/>
        </authorList>
    </citation>
    <scope>NUCLEOTIDE SEQUENCE [LARGE SCALE GENOMIC DNA]</scope>
    <source>
        <strain evidence="1 2">ICMP9150</strain>
    </source>
</reference>
<dbReference type="EMBL" id="LJQG01000035">
    <property type="protein sequence ID" value="KPX23791.1"/>
    <property type="molecule type" value="Genomic_DNA"/>
</dbReference>
<name>A0A0N8RFP8_PSEA0</name>
<proteinExistence type="predicted"/>
<sequence length="184" mass="20601">MDPHRFTAIEIEGQTCFISRRANMFGHSRLYRPNPMDATQLVHEQEFALRTTSGAWKTVGKQIPRLSQPAIRNAQAQLTSLTTAWPASLEEASSAERLKFEADYLALSKASNAESFSEIAAYTEGGSAAINPVLRIRYAQRHHKQVSPPVLQTQAMAWHCLSLHVCIQRRSGMSGTRDRCGVYR</sequence>
<organism evidence="1 2">
    <name type="scientific">Pseudomonas amygdali pv. dendropanacis</name>
    <dbReference type="NCBI Taxonomy" id="235272"/>
    <lineage>
        <taxon>Bacteria</taxon>
        <taxon>Pseudomonadati</taxon>
        <taxon>Pseudomonadota</taxon>
        <taxon>Gammaproteobacteria</taxon>
        <taxon>Pseudomonadales</taxon>
        <taxon>Pseudomonadaceae</taxon>
        <taxon>Pseudomonas</taxon>
        <taxon>Pseudomonas amygdali</taxon>
    </lineage>
</organism>
<protein>
    <submittedName>
        <fullName evidence="1">Uncharacterized protein</fullName>
    </submittedName>
</protein>
<gene>
    <name evidence="1" type="ORF">ALO71_04206</name>
</gene>
<dbReference type="AlphaFoldDB" id="A0A0N8RFP8"/>
<evidence type="ECO:0000313" key="2">
    <source>
        <dbReference type="Proteomes" id="UP000050346"/>
    </source>
</evidence>
<comment type="caution">
    <text evidence="1">The sequence shown here is derived from an EMBL/GenBank/DDBJ whole genome shotgun (WGS) entry which is preliminary data.</text>
</comment>
<dbReference type="Proteomes" id="UP000050346">
    <property type="component" value="Unassembled WGS sequence"/>
</dbReference>